<accession>A0A1Z4JQM4</accession>
<sequence>MKNHTELKQIASQILSGMLANPHIYATVSDEEGRGQQEQILILTAIEMAEKLIEKVEDRE</sequence>
<name>A0A1Z4JQM4_LEPBY</name>
<dbReference type="EMBL" id="AP018203">
    <property type="protein sequence ID" value="BAY59026.1"/>
    <property type="molecule type" value="Genomic_DNA"/>
</dbReference>
<keyword evidence="2" id="KW-1185">Reference proteome</keyword>
<organism evidence="1 2">
    <name type="scientific">Leptolyngbya boryana NIES-2135</name>
    <dbReference type="NCBI Taxonomy" id="1973484"/>
    <lineage>
        <taxon>Bacteria</taxon>
        <taxon>Bacillati</taxon>
        <taxon>Cyanobacteriota</taxon>
        <taxon>Cyanophyceae</taxon>
        <taxon>Leptolyngbyales</taxon>
        <taxon>Leptolyngbyaceae</taxon>
        <taxon>Leptolyngbya group</taxon>
        <taxon>Leptolyngbya</taxon>
    </lineage>
</organism>
<reference evidence="1 2" key="1">
    <citation type="submission" date="2017-06" db="EMBL/GenBank/DDBJ databases">
        <title>Genome sequencing of cyanobaciteial culture collection at National Institute for Environmental Studies (NIES).</title>
        <authorList>
            <person name="Hirose Y."/>
            <person name="Shimura Y."/>
            <person name="Fujisawa T."/>
            <person name="Nakamura Y."/>
            <person name="Kawachi M."/>
        </authorList>
    </citation>
    <scope>NUCLEOTIDE SEQUENCE [LARGE SCALE GENOMIC DNA]</scope>
    <source>
        <strain evidence="1 2">NIES-2135</strain>
    </source>
</reference>
<evidence type="ECO:0000313" key="2">
    <source>
        <dbReference type="Proteomes" id="UP000217895"/>
    </source>
</evidence>
<proteinExistence type="predicted"/>
<gene>
    <name evidence="1" type="ORF">NIES2135_59020</name>
</gene>
<dbReference type="Proteomes" id="UP000217895">
    <property type="component" value="Chromosome"/>
</dbReference>
<dbReference type="AlphaFoldDB" id="A0A1Z4JQM4"/>
<evidence type="ECO:0000313" key="1">
    <source>
        <dbReference type="EMBL" id="BAY59026.1"/>
    </source>
</evidence>
<protein>
    <submittedName>
        <fullName evidence="1">Uncharacterized protein</fullName>
    </submittedName>
</protein>